<reference evidence="5 6" key="1">
    <citation type="submission" date="2018-07" db="EMBL/GenBank/DDBJ databases">
        <title>Marsedoiliclastica nanhaica gen. nov. sp. nov., a novel marine hydrocarbonoclastic bacterium isolated from an in-situ enriched hydrocarbon-degrading consortium in deep-sea sediment.</title>
        <authorList>
            <person name="Dong C."/>
            <person name="Ma T."/>
            <person name="Liu R."/>
            <person name="Shao Z."/>
        </authorList>
    </citation>
    <scope>NUCLEOTIDE SEQUENCE [LARGE SCALE GENOMIC DNA]</scope>
    <source>
        <strain evidence="6">soil36-7</strain>
    </source>
</reference>
<dbReference type="InterPro" id="IPR019808">
    <property type="entry name" value="Histidine_triad_CS"/>
</dbReference>
<evidence type="ECO:0000313" key="5">
    <source>
        <dbReference type="EMBL" id="QCF26544.1"/>
    </source>
</evidence>
<dbReference type="SUPFAM" id="SSF54197">
    <property type="entry name" value="HIT-like"/>
    <property type="match status" value="1"/>
</dbReference>
<keyword evidence="6" id="KW-1185">Reference proteome</keyword>
<accession>A0A4P7XJ14</accession>
<organism evidence="5 6">
    <name type="scientific">Hydrocarboniclastica marina</name>
    <dbReference type="NCBI Taxonomy" id="2259620"/>
    <lineage>
        <taxon>Bacteria</taxon>
        <taxon>Pseudomonadati</taxon>
        <taxon>Pseudomonadota</taxon>
        <taxon>Gammaproteobacteria</taxon>
        <taxon>Alteromonadales</taxon>
        <taxon>Alteromonadaceae</taxon>
        <taxon>Hydrocarboniclastica</taxon>
    </lineage>
</organism>
<dbReference type="Gene3D" id="3.30.428.10">
    <property type="entry name" value="HIT-like"/>
    <property type="match status" value="1"/>
</dbReference>
<dbReference type="PROSITE" id="PS00892">
    <property type="entry name" value="HIT_1"/>
    <property type="match status" value="1"/>
</dbReference>
<dbReference type="AlphaFoldDB" id="A0A4P7XJ14"/>
<dbReference type="PANTHER" id="PTHR46648">
    <property type="entry name" value="HIT FAMILY PROTEIN 1"/>
    <property type="match status" value="1"/>
</dbReference>
<dbReference type="Proteomes" id="UP000298049">
    <property type="component" value="Chromosome"/>
</dbReference>
<evidence type="ECO:0000256" key="1">
    <source>
        <dbReference type="PIRSR" id="PIRSR601310-1"/>
    </source>
</evidence>
<feature type="domain" description="HIT" evidence="4">
    <location>
        <begin position="4"/>
        <end position="112"/>
    </location>
</feature>
<dbReference type="InterPro" id="IPR001310">
    <property type="entry name" value="Histidine_triad_HIT"/>
</dbReference>
<dbReference type="PRINTS" id="PR00332">
    <property type="entry name" value="HISTRIAD"/>
</dbReference>
<dbReference type="PANTHER" id="PTHR46648:SF1">
    <property type="entry name" value="ADENOSINE 5'-MONOPHOSPHORAMIDASE HNT1"/>
    <property type="match status" value="1"/>
</dbReference>
<protein>
    <submittedName>
        <fullName evidence="5">HIT family protein</fullName>
    </submittedName>
</protein>
<dbReference type="OrthoDB" id="9784774at2"/>
<proteinExistence type="predicted"/>
<name>A0A4P7XJ14_9ALTE</name>
<evidence type="ECO:0000259" key="4">
    <source>
        <dbReference type="PROSITE" id="PS51084"/>
    </source>
</evidence>
<evidence type="ECO:0000313" key="6">
    <source>
        <dbReference type="Proteomes" id="UP000298049"/>
    </source>
</evidence>
<dbReference type="KEGG" id="hmi:soil367_11705"/>
<feature type="short sequence motif" description="Histidine triad motif" evidence="2 3">
    <location>
        <begin position="97"/>
        <end position="101"/>
    </location>
</feature>
<feature type="active site" description="Tele-AMP-histidine intermediate" evidence="1">
    <location>
        <position position="99"/>
    </location>
</feature>
<sequence length="147" mass="15979">MSCIFCAIASGSAPASRVYSDERCVAFMDIHPLSEGHVLVIPVQHAMQITELATDLSLHLFAVAQRVLKAQRDLGFGIQGSHVLLNDGKAANQKVPHVHIHVIPRKHGDALGSIGRLILHVTGIFGRAKARKTLEAQALQLRQALER</sequence>
<dbReference type="RefSeq" id="WP_136549253.1">
    <property type="nucleotide sequence ID" value="NZ_CP031093.1"/>
</dbReference>
<dbReference type="GO" id="GO:0009117">
    <property type="term" value="P:nucleotide metabolic process"/>
    <property type="evidence" value="ECO:0007669"/>
    <property type="project" value="TreeGrafter"/>
</dbReference>
<dbReference type="PROSITE" id="PS51084">
    <property type="entry name" value="HIT_2"/>
    <property type="match status" value="1"/>
</dbReference>
<dbReference type="EMBL" id="CP031093">
    <property type="protein sequence ID" value="QCF26544.1"/>
    <property type="molecule type" value="Genomic_DNA"/>
</dbReference>
<evidence type="ECO:0000256" key="3">
    <source>
        <dbReference type="PROSITE-ProRule" id="PRU00464"/>
    </source>
</evidence>
<dbReference type="InterPro" id="IPR036265">
    <property type="entry name" value="HIT-like_sf"/>
</dbReference>
<dbReference type="GO" id="GO:0003824">
    <property type="term" value="F:catalytic activity"/>
    <property type="evidence" value="ECO:0007669"/>
    <property type="project" value="InterPro"/>
</dbReference>
<evidence type="ECO:0000256" key="2">
    <source>
        <dbReference type="PIRSR" id="PIRSR601310-3"/>
    </source>
</evidence>
<dbReference type="InterPro" id="IPR011146">
    <property type="entry name" value="HIT-like"/>
</dbReference>
<dbReference type="Pfam" id="PF01230">
    <property type="entry name" value="HIT"/>
    <property type="match status" value="1"/>
</dbReference>
<gene>
    <name evidence="5" type="ORF">soil367_11705</name>
</gene>